<evidence type="ECO:0000256" key="3">
    <source>
        <dbReference type="ARBA" id="ARBA00034003"/>
    </source>
</evidence>
<dbReference type="Pfam" id="PF01068">
    <property type="entry name" value="DNA_ligase_A_M"/>
    <property type="match status" value="1"/>
</dbReference>
<evidence type="ECO:0000313" key="6">
    <source>
        <dbReference type="Proteomes" id="UP000532373"/>
    </source>
</evidence>
<dbReference type="GO" id="GO:0003910">
    <property type="term" value="F:DNA ligase (ATP) activity"/>
    <property type="evidence" value="ECO:0007669"/>
    <property type="project" value="UniProtKB-EC"/>
</dbReference>
<evidence type="ECO:0000313" key="5">
    <source>
        <dbReference type="EMBL" id="MBB6464906.1"/>
    </source>
</evidence>
<dbReference type="GO" id="GO:0006310">
    <property type="term" value="P:DNA recombination"/>
    <property type="evidence" value="ECO:0007669"/>
    <property type="project" value="InterPro"/>
</dbReference>
<reference evidence="5 6" key="1">
    <citation type="submission" date="2020-08" db="EMBL/GenBank/DDBJ databases">
        <title>Genomic Encyclopedia of Type Strains, Phase IV (KMG-IV): sequencing the most valuable type-strain genomes for metagenomic binning, comparative biology and taxonomic classification.</title>
        <authorList>
            <person name="Goeker M."/>
        </authorList>
    </citation>
    <scope>NUCLEOTIDE SEQUENCE [LARGE SCALE GENOMIC DNA]</scope>
    <source>
        <strain evidence="5 6">DSM 17454</strain>
    </source>
</reference>
<organism evidence="5 6">
    <name type="scientific">Aminobacter carboxidus</name>
    <dbReference type="NCBI Taxonomy" id="376165"/>
    <lineage>
        <taxon>Bacteria</taxon>
        <taxon>Pseudomonadati</taxon>
        <taxon>Pseudomonadota</taxon>
        <taxon>Alphaproteobacteria</taxon>
        <taxon>Hyphomicrobiales</taxon>
        <taxon>Phyllobacteriaceae</taxon>
        <taxon>Aminobacter</taxon>
    </lineage>
</organism>
<dbReference type="PANTHER" id="PTHR45674">
    <property type="entry name" value="DNA LIGASE 1/3 FAMILY MEMBER"/>
    <property type="match status" value="1"/>
</dbReference>
<comment type="caution">
    <text evidence="5">The sequence shown here is derived from an EMBL/GenBank/DDBJ whole genome shotgun (WGS) entry which is preliminary data.</text>
</comment>
<dbReference type="Proteomes" id="UP000532373">
    <property type="component" value="Unassembled WGS sequence"/>
</dbReference>
<dbReference type="RefSeq" id="WP_184767442.1">
    <property type="nucleotide sequence ID" value="NZ_JACHGI010000001.1"/>
</dbReference>
<evidence type="ECO:0000259" key="4">
    <source>
        <dbReference type="Pfam" id="PF01068"/>
    </source>
</evidence>
<comment type="catalytic activity">
    <reaction evidence="3">
        <text>ATP + (deoxyribonucleotide)n-3'-hydroxyl + 5'-phospho-(deoxyribonucleotide)m = (deoxyribonucleotide)n+m + AMP + diphosphate.</text>
        <dbReference type="EC" id="6.5.1.1"/>
    </reaction>
</comment>
<evidence type="ECO:0000256" key="1">
    <source>
        <dbReference type="ARBA" id="ARBA00007572"/>
    </source>
</evidence>
<dbReference type="PANTHER" id="PTHR45674:SF4">
    <property type="entry name" value="DNA LIGASE 1"/>
    <property type="match status" value="1"/>
</dbReference>
<dbReference type="AlphaFoldDB" id="A0A8E1WC94"/>
<dbReference type="Gene3D" id="3.30.470.30">
    <property type="entry name" value="DNA ligase/mRNA capping enzyme"/>
    <property type="match status" value="1"/>
</dbReference>
<accession>A0A8E1WC94</accession>
<sequence length="298" mass="33462">MKTRRRSAFILPCIPTLVDKPPEGDRWTHEIKYDGYRTQIHLAGGHARAFTRNGHDWSMKYAAVLAASRELITRDAILDGEMVVQDESGRSSFKKLASAIRWEGSSLVYYAFDLLGLDGNDLTKQRCEDRRLRLHELIGDPRPTCALQFSQAFEGSGADFFAAVEKMDLEGIVSKRRASIYRSGPSLDWVKTKTYITGEFAVIGYERKRGAAPSLLLAEETDAVMRYVGRAIPAIPQNQRDELWQALEFLHADRLATPIGGGNKGVVPVQPLLKVMAKHLRGEEKLRHATVIEVLMPR</sequence>
<dbReference type="SUPFAM" id="SSF56091">
    <property type="entry name" value="DNA ligase/mRNA capping enzyme, catalytic domain"/>
    <property type="match status" value="1"/>
</dbReference>
<feature type="domain" description="ATP-dependent DNA ligase family profile" evidence="4">
    <location>
        <begin position="24"/>
        <end position="193"/>
    </location>
</feature>
<proteinExistence type="inferred from homology"/>
<dbReference type="Gene3D" id="3.30.1490.70">
    <property type="match status" value="1"/>
</dbReference>
<gene>
    <name evidence="5" type="ORF">HNQ96_000753</name>
</gene>
<dbReference type="InterPro" id="IPR012340">
    <property type="entry name" value="NA-bd_OB-fold"/>
</dbReference>
<protein>
    <submittedName>
        <fullName evidence="5">DNA ligase D-like protein (Predicted ligase)</fullName>
    </submittedName>
</protein>
<dbReference type="GO" id="GO:0005524">
    <property type="term" value="F:ATP binding"/>
    <property type="evidence" value="ECO:0007669"/>
    <property type="project" value="InterPro"/>
</dbReference>
<dbReference type="GO" id="GO:0006281">
    <property type="term" value="P:DNA repair"/>
    <property type="evidence" value="ECO:0007669"/>
    <property type="project" value="InterPro"/>
</dbReference>
<dbReference type="CDD" id="cd07906">
    <property type="entry name" value="Adenylation_DNA_ligase_LigD_LigC"/>
    <property type="match status" value="1"/>
</dbReference>
<dbReference type="InterPro" id="IPR050191">
    <property type="entry name" value="ATP-dep_DNA_ligase"/>
</dbReference>
<name>A0A8E1WC94_9HYPH</name>
<comment type="similarity">
    <text evidence="1">Belongs to the ATP-dependent DNA ligase family.</text>
</comment>
<dbReference type="EMBL" id="JACHGI010000001">
    <property type="protein sequence ID" value="MBB6464906.1"/>
    <property type="molecule type" value="Genomic_DNA"/>
</dbReference>
<keyword evidence="2 5" id="KW-0436">Ligase</keyword>
<dbReference type="InterPro" id="IPR012310">
    <property type="entry name" value="DNA_ligase_ATP-dep_cent"/>
</dbReference>
<evidence type="ECO:0000256" key="2">
    <source>
        <dbReference type="ARBA" id="ARBA00022598"/>
    </source>
</evidence>
<dbReference type="Gene3D" id="2.40.50.140">
    <property type="entry name" value="Nucleic acid-binding proteins"/>
    <property type="match status" value="1"/>
</dbReference>